<dbReference type="SUPFAM" id="SSF47781">
    <property type="entry name" value="RuvA domain 2-like"/>
    <property type="match status" value="1"/>
</dbReference>
<dbReference type="RefSeq" id="WP_013277571.1">
    <property type="nucleotide sequence ID" value="NC_014378.1"/>
</dbReference>
<dbReference type="InterPro" id="IPR051675">
    <property type="entry name" value="Endo/Exo/Phosphatase_dom_1"/>
</dbReference>
<dbReference type="PANTHER" id="PTHR21180:SF32">
    <property type="entry name" value="ENDONUCLEASE_EXONUCLEASE_PHOSPHATASE FAMILY DOMAIN-CONTAINING PROTEIN 1"/>
    <property type="match status" value="1"/>
</dbReference>
<dbReference type="OrthoDB" id="9790239at2"/>
<feature type="transmembrane region" description="Helical" evidence="1">
    <location>
        <begin position="12"/>
        <end position="31"/>
    </location>
</feature>
<dbReference type="AlphaFoldDB" id="D9QV66"/>
<name>D9QV66_ACEAZ</name>
<reference evidence="3 4" key="1">
    <citation type="journal article" date="2010" name="Stand. Genomic Sci.">
        <title>Complete genome sequence of Acetohalobium arabaticum type strain (Z-7288).</title>
        <authorList>
            <person name="Sikorski J."/>
            <person name="Lapidus A."/>
            <person name="Chertkov O."/>
            <person name="Lucas S."/>
            <person name="Copeland A."/>
            <person name="Glavina Del Rio T."/>
            <person name="Nolan M."/>
            <person name="Tice H."/>
            <person name="Cheng J.F."/>
            <person name="Han C."/>
            <person name="Brambilla E."/>
            <person name="Pitluck S."/>
            <person name="Liolios K."/>
            <person name="Ivanova N."/>
            <person name="Mavromatis K."/>
            <person name="Mikhailova N."/>
            <person name="Pati A."/>
            <person name="Bruce D."/>
            <person name="Detter C."/>
            <person name="Tapia R."/>
            <person name="Goodwin L."/>
            <person name="Chen A."/>
            <person name="Palaniappan K."/>
            <person name="Land M."/>
            <person name="Hauser L."/>
            <person name="Chang Y.J."/>
            <person name="Jeffries C.D."/>
            <person name="Rohde M."/>
            <person name="Goker M."/>
            <person name="Spring S."/>
            <person name="Woyke T."/>
            <person name="Bristow J."/>
            <person name="Eisen J.A."/>
            <person name="Markowitz V."/>
            <person name="Hugenholtz P."/>
            <person name="Kyrpides N.C."/>
            <person name="Klenk H.P."/>
        </authorList>
    </citation>
    <scope>NUCLEOTIDE SEQUENCE [LARGE SCALE GENOMIC DNA]</scope>
    <source>
        <strain evidence="4">ATCC 49924 / DSM 5501 / Z-7288</strain>
    </source>
</reference>
<evidence type="ECO:0000259" key="2">
    <source>
        <dbReference type="Pfam" id="PF10531"/>
    </source>
</evidence>
<dbReference type="InterPro" id="IPR019554">
    <property type="entry name" value="Soluble_ligand-bd"/>
</dbReference>
<keyword evidence="1" id="KW-1133">Transmembrane helix</keyword>
<evidence type="ECO:0000313" key="3">
    <source>
        <dbReference type="EMBL" id="ADL12125.1"/>
    </source>
</evidence>
<keyword evidence="1" id="KW-0472">Membrane</keyword>
<gene>
    <name evidence="3" type="ordered locus">Acear_0582</name>
</gene>
<dbReference type="eggNOG" id="COG1596">
    <property type="taxonomic scope" value="Bacteria"/>
</dbReference>
<dbReference type="InterPro" id="IPR004509">
    <property type="entry name" value="Competence_ComEA_HhH"/>
</dbReference>
<feature type="domain" description="Soluble ligand binding" evidence="2">
    <location>
        <begin position="73"/>
        <end position="125"/>
    </location>
</feature>
<dbReference type="EMBL" id="CP002105">
    <property type="protein sequence ID" value="ADL12125.1"/>
    <property type="molecule type" value="Genomic_DNA"/>
</dbReference>
<dbReference type="Gene3D" id="1.10.150.280">
    <property type="entry name" value="AF1531-like domain"/>
    <property type="match status" value="1"/>
</dbReference>
<dbReference type="eggNOG" id="COG1555">
    <property type="taxonomic scope" value="Bacteria"/>
</dbReference>
<keyword evidence="1" id="KW-0812">Transmembrane</keyword>
<dbReference type="Pfam" id="PF12836">
    <property type="entry name" value="HHH_3"/>
    <property type="match status" value="1"/>
</dbReference>
<proteinExistence type="predicted"/>
<sequence length="212" mass="24150">MLRFTKREEMILLVIIITLVIGSGIIAVNYFTDKKSEKAFVADNTAKKSVESKEEKLEQKQQSEDKELDEILVQVGGEINQPGVYKLREGSRIFQLLDKAGGITSKADLDQMNLVKELKDGEKIIVPKEVTTEKKTAIQGDNQKKTEQDKINLNTATKNELQQLYRIGPALSDRIIEYRNQHGGFNKISELKEVSRIGEKIFQENKERLTVR</sequence>
<dbReference type="STRING" id="574087.Acear_0582"/>
<accession>D9QV66</accession>
<dbReference type="InterPro" id="IPR010994">
    <property type="entry name" value="RuvA_2-like"/>
</dbReference>
<dbReference type="HOGENOM" id="CLU_052011_1_0_9"/>
<evidence type="ECO:0000313" key="4">
    <source>
        <dbReference type="Proteomes" id="UP000001661"/>
    </source>
</evidence>
<dbReference type="KEGG" id="aar:Acear_0582"/>
<keyword evidence="4" id="KW-1185">Reference proteome</keyword>
<organism evidence="3 4">
    <name type="scientific">Acetohalobium arabaticum (strain ATCC 49924 / DSM 5501 / Z-7288)</name>
    <dbReference type="NCBI Taxonomy" id="574087"/>
    <lineage>
        <taxon>Bacteria</taxon>
        <taxon>Bacillati</taxon>
        <taxon>Bacillota</taxon>
        <taxon>Clostridia</taxon>
        <taxon>Halanaerobiales</taxon>
        <taxon>Halobacteroidaceae</taxon>
        <taxon>Acetohalobium</taxon>
    </lineage>
</organism>
<dbReference type="Proteomes" id="UP000001661">
    <property type="component" value="Chromosome"/>
</dbReference>
<protein>
    <submittedName>
        <fullName evidence="3">Competence protein ComEA helix-hairpin-helix repeat protein</fullName>
    </submittedName>
</protein>
<dbReference type="GO" id="GO:0015627">
    <property type="term" value="C:type II protein secretion system complex"/>
    <property type="evidence" value="ECO:0007669"/>
    <property type="project" value="TreeGrafter"/>
</dbReference>
<evidence type="ECO:0000256" key="1">
    <source>
        <dbReference type="SAM" id="Phobius"/>
    </source>
</evidence>
<dbReference type="GO" id="GO:0015628">
    <property type="term" value="P:protein secretion by the type II secretion system"/>
    <property type="evidence" value="ECO:0007669"/>
    <property type="project" value="TreeGrafter"/>
</dbReference>
<dbReference type="NCBIfam" id="TIGR00426">
    <property type="entry name" value="competence protein ComEA helix-hairpin-helix repeat region"/>
    <property type="match status" value="1"/>
</dbReference>
<dbReference type="PANTHER" id="PTHR21180">
    <property type="entry name" value="ENDONUCLEASE/EXONUCLEASE/PHOSPHATASE FAMILY DOMAIN-CONTAINING PROTEIN 1"/>
    <property type="match status" value="1"/>
</dbReference>
<dbReference type="Pfam" id="PF10531">
    <property type="entry name" value="SLBB"/>
    <property type="match status" value="1"/>
</dbReference>